<protein>
    <recommendedName>
        <fullName evidence="3">Amidohydrolase-related domain-containing protein</fullName>
    </recommendedName>
</protein>
<dbReference type="PANTHER" id="PTHR21240">
    <property type="entry name" value="2-AMINO-3-CARBOXYLMUCONATE-6-SEMIALDEHYDE DECARBOXYLASE"/>
    <property type="match status" value="1"/>
</dbReference>
<evidence type="ECO:0000313" key="5">
    <source>
        <dbReference type="Proteomes" id="UP000001568"/>
    </source>
</evidence>
<accession>A4S4E0</accession>
<keyword evidence="1 2" id="KW-0456">Lyase</keyword>
<dbReference type="HOGENOM" id="CLU_044590_2_0_1"/>
<organism evidence="4 5">
    <name type="scientific">Ostreococcus lucimarinus (strain CCE9901)</name>
    <dbReference type="NCBI Taxonomy" id="436017"/>
    <lineage>
        <taxon>Eukaryota</taxon>
        <taxon>Viridiplantae</taxon>
        <taxon>Chlorophyta</taxon>
        <taxon>Mamiellophyceae</taxon>
        <taxon>Mamiellales</taxon>
        <taxon>Bathycoccaceae</taxon>
        <taxon>Ostreococcus</taxon>
    </lineage>
</organism>
<dbReference type="RefSeq" id="XP_001420419.1">
    <property type="nucleotide sequence ID" value="XM_001420382.1"/>
</dbReference>
<dbReference type="InterPro" id="IPR032465">
    <property type="entry name" value="ACMSD"/>
</dbReference>
<gene>
    <name evidence="4" type="ORF">OSTLU_43937</name>
</gene>
<evidence type="ECO:0000256" key="1">
    <source>
        <dbReference type="ARBA" id="ARBA00023239"/>
    </source>
</evidence>
<dbReference type="InterPro" id="IPR032466">
    <property type="entry name" value="Metal_Hydrolase"/>
</dbReference>
<name>A4S4E0_OSTLU</name>
<evidence type="ECO:0000313" key="4">
    <source>
        <dbReference type="EMBL" id="ABO98712.1"/>
    </source>
</evidence>
<comment type="similarity">
    <text evidence="2">Belongs to the metallo-dependent hydrolases superfamily.</text>
</comment>
<dbReference type="Gramene" id="ABO98712">
    <property type="protein sequence ID" value="ABO98712"/>
    <property type="gene ID" value="OSTLU_43937"/>
</dbReference>
<dbReference type="STRING" id="436017.A4S4E0"/>
<keyword evidence="2" id="KW-0210">Decarboxylase</keyword>
<dbReference type="OMA" id="AECGYKE"/>
<dbReference type="Pfam" id="PF04909">
    <property type="entry name" value="Amidohydro_2"/>
    <property type="match status" value="1"/>
</dbReference>
<proteinExistence type="inferred from homology"/>
<evidence type="ECO:0000259" key="3">
    <source>
        <dbReference type="Pfam" id="PF04909"/>
    </source>
</evidence>
<keyword evidence="5" id="KW-1185">Reference proteome</keyword>
<feature type="domain" description="Amidohydrolase-related" evidence="3">
    <location>
        <begin position="6"/>
        <end position="278"/>
    </location>
</feature>
<dbReference type="GO" id="GO:0016787">
    <property type="term" value="F:hydrolase activity"/>
    <property type="evidence" value="ECO:0007669"/>
    <property type="project" value="InterPro"/>
</dbReference>
<reference evidence="4 5" key="1">
    <citation type="journal article" date="2007" name="Proc. Natl. Acad. Sci. U.S.A.">
        <title>The tiny eukaryote Ostreococcus provides genomic insights into the paradox of plankton speciation.</title>
        <authorList>
            <person name="Palenik B."/>
            <person name="Grimwood J."/>
            <person name="Aerts A."/>
            <person name="Rouze P."/>
            <person name="Salamov A."/>
            <person name="Putnam N."/>
            <person name="Dupont C."/>
            <person name="Jorgensen R."/>
            <person name="Derelle E."/>
            <person name="Rombauts S."/>
            <person name="Zhou K."/>
            <person name="Otillar R."/>
            <person name="Merchant S.S."/>
            <person name="Podell S."/>
            <person name="Gaasterland T."/>
            <person name="Napoli C."/>
            <person name="Gendler K."/>
            <person name="Manuell A."/>
            <person name="Tai V."/>
            <person name="Vallon O."/>
            <person name="Piganeau G."/>
            <person name="Jancek S."/>
            <person name="Heijde M."/>
            <person name="Jabbari K."/>
            <person name="Bowler C."/>
            <person name="Lohr M."/>
            <person name="Robbens S."/>
            <person name="Werner G."/>
            <person name="Dubchak I."/>
            <person name="Pazour G.J."/>
            <person name="Ren Q."/>
            <person name="Paulsen I."/>
            <person name="Delwiche C."/>
            <person name="Schmutz J."/>
            <person name="Rokhsar D."/>
            <person name="Van de Peer Y."/>
            <person name="Moreau H."/>
            <person name="Grigoriev I.V."/>
        </authorList>
    </citation>
    <scope>NUCLEOTIDE SEQUENCE [LARGE SCALE GENOMIC DNA]</scope>
    <source>
        <strain evidence="4 5">CCE9901</strain>
    </source>
</reference>
<dbReference type="OrthoDB" id="2135488at2759"/>
<dbReference type="eggNOG" id="ENOG502QUU3">
    <property type="taxonomic scope" value="Eukaryota"/>
</dbReference>
<sequence>MRASIIDAHVHVWPSAEDFAYEDGKAPPVPGAANELIAAMDANGVRAAMIVQPINLGFDHTYVERALETHANRFVGMCLANPSAGDAGVEALEKLLAGRFRGVRFNPGLWPNGKGMDGEIGRKMMRACAARTPPAVVGFMCFNGLDLHVDEIRALLKAEPTVPVLIDHFGFTKGVDDPNFELLQALGRDFPQVSVKVSAHFRVRIETSDGGDSTATQLRELVKVFGPHRLIWGSDYPFVTAEEGGYADAVRVLERQIGDDDPALLANIRGDNFLRLFPGALGEA</sequence>
<evidence type="ECO:0000256" key="2">
    <source>
        <dbReference type="RuleBase" id="RU366045"/>
    </source>
</evidence>
<dbReference type="GeneID" id="5004319"/>
<dbReference type="PANTHER" id="PTHR21240:SF19">
    <property type="entry name" value="CATALYTIC_ HYDROLASE"/>
    <property type="match status" value="1"/>
</dbReference>
<dbReference type="GO" id="GO:0016831">
    <property type="term" value="F:carboxy-lyase activity"/>
    <property type="evidence" value="ECO:0007669"/>
    <property type="project" value="UniProtKB-KW"/>
</dbReference>
<dbReference type="EMBL" id="CP000591">
    <property type="protein sequence ID" value="ABO98712.1"/>
    <property type="molecule type" value="Genomic_DNA"/>
</dbReference>
<dbReference type="SUPFAM" id="SSF51556">
    <property type="entry name" value="Metallo-dependent hydrolases"/>
    <property type="match status" value="1"/>
</dbReference>
<dbReference type="Proteomes" id="UP000001568">
    <property type="component" value="Chromosome 11"/>
</dbReference>
<dbReference type="KEGG" id="olu:OSTLU_43937"/>
<dbReference type="Gene3D" id="3.20.20.140">
    <property type="entry name" value="Metal-dependent hydrolases"/>
    <property type="match status" value="1"/>
</dbReference>
<dbReference type="AlphaFoldDB" id="A4S4E0"/>
<dbReference type="InterPro" id="IPR006680">
    <property type="entry name" value="Amidohydro-rel"/>
</dbReference>